<dbReference type="OMA" id="MPERCPR"/>
<dbReference type="PANTHER" id="PTHR24320">
    <property type="entry name" value="RETINOL DEHYDROGENASE"/>
    <property type="match status" value="1"/>
</dbReference>
<dbReference type="PROSITE" id="PS00061">
    <property type="entry name" value="ADH_SHORT"/>
    <property type="match status" value="1"/>
</dbReference>
<proteinExistence type="inferred from homology"/>
<keyword evidence="5" id="KW-1185">Reference proteome</keyword>
<dbReference type="InterPro" id="IPR036291">
    <property type="entry name" value="NAD(P)-bd_dom_sf"/>
</dbReference>
<sequence length="469" mass="49580">MSSILSGNHPPPDLATRDETRTGGTRRAFLIAVLASSLGVARLCHRGDLFWCRARGINLGTLLQPAGFSLDRMPDLSGRTAVVTGASSGLGLEVAKQLALANATVVLACRNLSRCERAQSLIAEAAARRASAPASTLPLALDLESLQSVAAFAAALEAELQRRVAADEPARAPSLDLLVNNAGVAAQFPLRLTEDGVEATFQANYLGHFALTTRLLPLLTRTAAGRPRAGGTPDFGGPPRRAAGRGALRLASFSDQSCPTAPVPLSLASINDARLGGYARYGMAKLASLAFAAELARRQGGALLSSAVHPGVVASDMLRRGNFEAMLGRRLGSLPAERWPRDGREMAERCPRDGREMPERCPRDGREMAERWPRDGQGGIAWQLAQARNGLFAYSTEQAALTVLFPAVAPELAGRADSPGGNGRLFVPVATPWEPRHPMATDEAFGAALWGFSECVVAGRAHDCSRNAT</sequence>
<dbReference type="PRINTS" id="PR00081">
    <property type="entry name" value="GDHRDH"/>
</dbReference>
<name>A0A0D3L043_EMIH1</name>
<dbReference type="GeneID" id="17286648"/>
<organism evidence="4 5">
    <name type="scientific">Emiliania huxleyi (strain CCMP1516)</name>
    <dbReference type="NCBI Taxonomy" id="280463"/>
    <lineage>
        <taxon>Eukaryota</taxon>
        <taxon>Haptista</taxon>
        <taxon>Haptophyta</taxon>
        <taxon>Prymnesiophyceae</taxon>
        <taxon>Isochrysidales</taxon>
        <taxon>Noelaerhabdaceae</taxon>
        <taxon>Emiliania</taxon>
    </lineage>
</organism>
<reference evidence="5" key="1">
    <citation type="journal article" date="2013" name="Nature">
        <title>Pan genome of the phytoplankton Emiliania underpins its global distribution.</title>
        <authorList>
            <person name="Read B.A."/>
            <person name="Kegel J."/>
            <person name="Klute M.J."/>
            <person name="Kuo A."/>
            <person name="Lefebvre S.C."/>
            <person name="Maumus F."/>
            <person name="Mayer C."/>
            <person name="Miller J."/>
            <person name="Monier A."/>
            <person name="Salamov A."/>
            <person name="Young J."/>
            <person name="Aguilar M."/>
            <person name="Claverie J.M."/>
            <person name="Frickenhaus S."/>
            <person name="Gonzalez K."/>
            <person name="Herman E.K."/>
            <person name="Lin Y.C."/>
            <person name="Napier J."/>
            <person name="Ogata H."/>
            <person name="Sarno A.F."/>
            <person name="Shmutz J."/>
            <person name="Schroeder D."/>
            <person name="de Vargas C."/>
            <person name="Verret F."/>
            <person name="von Dassow P."/>
            <person name="Valentin K."/>
            <person name="Van de Peer Y."/>
            <person name="Wheeler G."/>
            <person name="Dacks J.B."/>
            <person name="Delwiche C.F."/>
            <person name="Dyhrman S.T."/>
            <person name="Glockner G."/>
            <person name="John U."/>
            <person name="Richards T."/>
            <person name="Worden A.Z."/>
            <person name="Zhang X."/>
            <person name="Grigoriev I.V."/>
            <person name="Allen A.E."/>
            <person name="Bidle K."/>
            <person name="Borodovsky M."/>
            <person name="Bowler C."/>
            <person name="Brownlee C."/>
            <person name="Cock J.M."/>
            <person name="Elias M."/>
            <person name="Gladyshev V.N."/>
            <person name="Groth M."/>
            <person name="Guda C."/>
            <person name="Hadaegh A."/>
            <person name="Iglesias-Rodriguez M.D."/>
            <person name="Jenkins J."/>
            <person name="Jones B.M."/>
            <person name="Lawson T."/>
            <person name="Leese F."/>
            <person name="Lindquist E."/>
            <person name="Lobanov A."/>
            <person name="Lomsadze A."/>
            <person name="Malik S.B."/>
            <person name="Marsh M.E."/>
            <person name="Mackinder L."/>
            <person name="Mock T."/>
            <person name="Mueller-Roeber B."/>
            <person name="Pagarete A."/>
            <person name="Parker M."/>
            <person name="Probert I."/>
            <person name="Quesneville H."/>
            <person name="Raines C."/>
            <person name="Rensing S.A."/>
            <person name="Riano-Pachon D.M."/>
            <person name="Richier S."/>
            <person name="Rokitta S."/>
            <person name="Shiraiwa Y."/>
            <person name="Soanes D.M."/>
            <person name="van der Giezen M."/>
            <person name="Wahlund T.M."/>
            <person name="Williams B."/>
            <person name="Wilson W."/>
            <person name="Wolfe G."/>
            <person name="Wurch L.L."/>
        </authorList>
    </citation>
    <scope>NUCLEOTIDE SEQUENCE</scope>
</reference>
<evidence type="ECO:0000256" key="3">
    <source>
        <dbReference type="SAM" id="MobiDB-lite"/>
    </source>
</evidence>
<dbReference type="KEGG" id="ehx:EMIHUDRAFT_351334"/>
<dbReference type="InterPro" id="IPR002347">
    <property type="entry name" value="SDR_fam"/>
</dbReference>
<feature type="region of interest" description="Disordered" evidence="3">
    <location>
        <begin position="1"/>
        <end position="20"/>
    </location>
</feature>
<dbReference type="SUPFAM" id="SSF51735">
    <property type="entry name" value="NAD(P)-binding Rossmann-fold domains"/>
    <property type="match status" value="1"/>
</dbReference>
<dbReference type="AlphaFoldDB" id="A0A0D3L043"/>
<dbReference type="PANTHER" id="PTHR24320:SF148">
    <property type="entry name" value="NAD(P)-BINDING ROSSMANN-FOLD SUPERFAMILY PROTEIN"/>
    <property type="match status" value="1"/>
</dbReference>
<dbReference type="HOGENOM" id="CLU_597777_0_0_1"/>
<dbReference type="STRING" id="2903.R1E193"/>
<comment type="similarity">
    <text evidence="1">Belongs to the short-chain dehydrogenases/reductases (SDR) family.</text>
</comment>
<dbReference type="Pfam" id="PF00106">
    <property type="entry name" value="adh_short"/>
    <property type="match status" value="1"/>
</dbReference>
<evidence type="ECO:0000313" key="4">
    <source>
        <dbReference type="EnsemblProtists" id="EOD41378"/>
    </source>
</evidence>
<feature type="region of interest" description="Disordered" evidence="3">
    <location>
        <begin position="345"/>
        <end position="364"/>
    </location>
</feature>
<keyword evidence="2" id="KW-0560">Oxidoreductase</keyword>
<protein>
    <submittedName>
        <fullName evidence="4">Uncharacterized protein</fullName>
    </submittedName>
</protein>
<accession>A0A0D3L043</accession>
<dbReference type="InterPro" id="IPR020904">
    <property type="entry name" value="Sc_DH/Rdtase_CS"/>
</dbReference>
<dbReference type="Proteomes" id="UP000013827">
    <property type="component" value="Unassembled WGS sequence"/>
</dbReference>
<evidence type="ECO:0000313" key="5">
    <source>
        <dbReference type="Proteomes" id="UP000013827"/>
    </source>
</evidence>
<reference evidence="4" key="2">
    <citation type="submission" date="2024-10" db="UniProtKB">
        <authorList>
            <consortium name="EnsemblProtists"/>
        </authorList>
    </citation>
    <scope>IDENTIFICATION</scope>
</reference>
<dbReference type="PaxDb" id="2903-EOD41378"/>
<dbReference type="GO" id="GO:0016491">
    <property type="term" value="F:oxidoreductase activity"/>
    <property type="evidence" value="ECO:0007669"/>
    <property type="project" value="UniProtKB-KW"/>
</dbReference>
<dbReference type="Gene3D" id="3.40.50.720">
    <property type="entry name" value="NAD(P)-binding Rossmann-like Domain"/>
    <property type="match status" value="1"/>
</dbReference>
<evidence type="ECO:0000256" key="2">
    <source>
        <dbReference type="ARBA" id="ARBA00023002"/>
    </source>
</evidence>
<dbReference type="eggNOG" id="KOG1208">
    <property type="taxonomic scope" value="Eukaryota"/>
</dbReference>
<dbReference type="EnsemblProtists" id="EOD41378">
    <property type="protein sequence ID" value="EOD41378"/>
    <property type="gene ID" value="EMIHUDRAFT_351334"/>
</dbReference>
<evidence type="ECO:0000256" key="1">
    <source>
        <dbReference type="ARBA" id="ARBA00006484"/>
    </source>
</evidence>
<dbReference type="RefSeq" id="XP_005793807.1">
    <property type="nucleotide sequence ID" value="XM_005793750.1"/>
</dbReference>